<feature type="binding site" evidence="3">
    <location>
        <position position="86"/>
    </location>
    <ligand>
        <name>phosphate</name>
        <dbReference type="ChEBI" id="CHEBI:43474"/>
    </ligand>
</feature>
<feature type="domain" description="Nucleoside phosphorylase" evidence="5">
    <location>
        <begin position="79"/>
        <end position="318"/>
    </location>
</feature>
<comment type="pathway">
    <text evidence="3">Amino-acid biosynthesis; L-methionine biosynthesis via salvage pathway; S-methyl-5-thio-alpha-D-ribose 1-phosphate from S-methyl-5'-thioadenosine (phosphorylase route): step 1/1.</text>
</comment>
<dbReference type="PANTHER" id="PTHR42679:SF2">
    <property type="entry name" value="S-METHYL-5'-THIOADENOSINE PHOSPHORYLASE"/>
    <property type="match status" value="1"/>
</dbReference>
<dbReference type="EMBL" id="JBHRYJ010000006">
    <property type="protein sequence ID" value="MFC3677888.1"/>
    <property type="molecule type" value="Genomic_DNA"/>
</dbReference>
<dbReference type="HAMAP" id="MF_01963">
    <property type="entry name" value="MTAP"/>
    <property type="match status" value="1"/>
</dbReference>
<keyword evidence="7" id="KW-1185">Reference proteome</keyword>
<name>A0ABV7VLN8_9PROT</name>
<dbReference type="Proteomes" id="UP001595711">
    <property type="component" value="Unassembled WGS sequence"/>
</dbReference>
<feature type="site" description="Important for substrate specificity" evidence="3">
    <location>
        <position position="241"/>
    </location>
</feature>
<evidence type="ECO:0000313" key="7">
    <source>
        <dbReference type="Proteomes" id="UP001595711"/>
    </source>
</evidence>
<accession>A0ABV7VLN8</accession>
<keyword evidence="3" id="KW-0660">Purine salvage</keyword>
<feature type="region of interest" description="Disordered" evidence="4">
    <location>
        <begin position="1"/>
        <end position="44"/>
    </location>
</feature>
<sequence>MASKAKKTARKAKTPVAKPAAKSRTKAKVAKAKPRRRAEGASAAAAGIARAAARSVRGAAKPAAGIAKPHVAKPGDPVRIGVLGGSGIYGMAGLKNTKWRKVATPWGDPSDELLFGTLGAAELVFLPRHGRGHVHSPSEVNYRANIDALKRVGCSDVISVSACGSFKEALAPGTFVIVDQFIDRTFMRQKSFFGTGLVAHVSAAHPVCCRLGDALEAAASEAGITAQRGGTYLCMEGPQFSTQAESFLYKSWGCDVIGMTNAPEAKLAREAELCYASVAMVTDYDCWHPDHDHVDVAAVIRVLLENAEKGQALVAKAVPHLQHRPGHCQKGCNHALDNALITAPERRDPALMRKLDAVAGRILRA</sequence>
<evidence type="ECO:0000256" key="2">
    <source>
        <dbReference type="ARBA" id="ARBA00022679"/>
    </source>
</evidence>
<evidence type="ECO:0000256" key="1">
    <source>
        <dbReference type="ARBA" id="ARBA00022676"/>
    </source>
</evidence>
<dbReference type="InterPro" id="IPR035994">
    <property type="entry name" value="Nucleoside_phosphorylase_sf"/>
</dbReference>
<dbReference type="InterPro" id="IPR000845">
    <property type="entry name" value="Nucleoside_phosphorylase_d"/>
</dbReference>
<evidence type="ECO:0000259" key="5">
    <source>
        <dbReference type="Pfam" id="PF01048"/>
    </source>
</evidence>
<dbReference type="Pfam" id="PF01048">
    <property type="entry name" value="PNP_UDP_1"/>
    <property type="match status" value="1"/>
</dbReference>
<reference evidence="7" key="1">
    <citation type="journal article" date="2019" name="Int. J. Syst. Evol. Microbiol.">
        <title>The Global Catalogue of Microorganisms (GCM) 10K type strain sequencing project: providing services to taxonomists for standard genome sequencing and annotation.</title>
        <authorList>
            <consortium name="The Broad Institute Genomics Platform"/>
            <consortium name="The Broad Institute Genome Sequencing Center for Infectious Disease"/>
            <person name="Wu L."/>
            <person name="Ma J."/>
        </authorList>
    </citation>
    <scope>NUCLEOTIDE SEQUENCE [LARGE SCALE GENOMIC DNA]</scope>
    <source>
        <strain evidence="7">KCTC 42182</strain>
    </source>
</reference>
<comment type="similarity">
    <text evidence="3">Belongs to the PNP/MTAP phosphorylase family. MTAP subfamily.</text>
</comment>
<comment type="function">
    <text evidence="3">Catalyzes the reversible phosphorylation of S-methyl-5'-thioadenosine (MTA) to adenine and 5-methylthioribose-1-phosphate. Involved in the breakdown of MTA, a major by-product of polyamine biosynthesis. Responsible for the first step in the methionine salvage pathway after MTA has been generated from S-adenosylmethionine. Has broad substrate specificity with 6-aminopurine nucleosides as preferred substrates.</text>
</comment>
<dbReference type="CDD" id="cd09010">
    <property type="entry name" value="MTAP_SsMTAPII_like_MTIP"/>
    <property type="match status" value="1"/>
</dbReference>
<dbReference type="GO" id="GO:0017061">
    <property type="term" value="F:S-methyl-5-thioadenosine phosphorylase activity"/>
    <property type="evidence" value="ECO:0007669"/>
    <property type="project" value="UniProtKB-EC"/>
</dbReference>
<feature type="site" description="Important for substrate specificity" evidence="3">
    <location>
        <position position="296"/>
    </location>
</feature>
<evidence type="ECO:0000256" key="3">
    <source>
        <dbReference type="HAMAP-Rule" id="MF_01963"/>
    </source>
</evidence>
<keyword evidence="2 3" id="KW-0808">Transferase</keyword>
<gene>
    <name evidence="3" type="primary">mtnP</name>
    <name evidence="6" type="ORF">ACFOOQ_20210</name>
</gene>
<comment type="catalytic activity">
    <reaction evidence="3">
        <text>S-methyl-5'-thioadenosine + phosphate = 5-(methylsulfanyl)-alpha-D-ribose 1-phosphate + adenine</text>
        <dbReference type="Rhea" id="RHEA:11852"/>
        <dbReference type="ChEBI" id="CHEBI:16708"/>
        <dbReference type="ChEBI" id="CHEBI:17509"/>
        <dbReference type="ChEBI" id="CHEBI:43474"/>
        <dbReference type="ChEBI" id="CHEBI:58533"/>
        <dbReference type="EC" id="2.4.2.28"/>
    </reaction>
</comment>
<feature type="binding site" evidence="3">
    <location>
        <position position="259"/>
    </location>
    <ligand>
        <name>substrate</name>
    </ligand>
</feature>
<feature type="binding site" evidence="3">
    <location>
        <position position="260"/>
    </location>
    <ligand>
        <name>phosphate</name>
        <dbReference type="ChEBI" id="CHEBI:43474"/>
    </ligand>
</feature>
<dbReference type="NCBIfam" id="NF006492">
    <property type="entry name" value="PRK08931.1"/>
    <property type="match status" value="1"/>
</dbReference>
<feature type="binding site" evidence="3">
    <location>
        <begin position="161"/>
        <end position="162"/>
    </location>
    <ligand>
        <name>phosphate</name>
        <dbReference type="ChEBI" id="CHEBI:43474"/>
    </ligand>
</feature>
<feature type="compositionally biased region" description="Basic residues" evidence="4">
    <location>
        <begin position="21"/>
        <end position="36"/>
    </location>
</feature>
<organism evidence="6 7">
    <name type="scientific">Ferrovibrio xuzhouensis</name>
    <dbReference type="NCBI Taxonomy" id="1576914"/>
    <lineage>
        <taxon>Bacteria</taxon>
        <taxon>Pseudomonadati</taxon>
        <taxon>Pseudomonadota</taxon>
        <taxon>Alphaproteobacteria</taxon>
        <taxon>Rhodospirillales</taxon>
        <taxon>Rhodospirillaceae</taxon>
        <taxon>Ferrovibrio</taxon>
    </lineage>
</organism>
<dbReference type="PANTHER" id="PTHR42679">
    <property type="entry name" value="S-METHYL-5'-THIOADENOSINE PHOSPHORYLASE"/>
    <property type="match status" value="1"/>
</dbReference>
<protein>
    <recommendedName>
        <fullName evidence="3">S-methyl-5'-thioadenosine phosphorylase</fullName>
        <ecNumber evidence="3">2.4.2.28</ecNumber>
    </recommendedName>
    <alternativeName>
        <fullName evidence="3">5'-methylthioadenosine phosphorylase</fullName>
        <shortName evidence="3">MTA phosphorylase</shortName>
        <shortName evidence="3">MTAP</shortName>
    </alternativeName>
</protein>
<proteinExistence type="inferred from homology"/>
<dbReference type="InterPro" id="IPR010044">
    <property type="entry name" value="MTAP"/>
</dbReference>
<evidence type="ECO:0000313" key="6">
    <source>
        <dbReference type="EMBL" id="MFC3677888.1"/>
    </source>
</evidence>
<dbReference type="Gene3D" id="3.40.50.1580">
    <property type="entry name" value="Nucleoside phosphorylase domain"/>
    <property type="match status" value="1"/>
</dbReference>
<feature type="binding site" evidence="3">
    <location>
        <begin position="283"/>
        <end position="285"/>
    </location>
    <ligand>
        <name>substrate</name>
    </ligand>
</feature>
<comment type="subunit">
    <text evidence="3">Homohexamer. Dimer of a homotrimer.</text>
</comment>
<dbReference type="EC" id="2.4.2.28" evidence="3"/>
<dbReference type="RefSeq" id="WP_379729499.1">
    <property type="nucleotide sequence ID" value="NZ_JBHRYJ010000006.1"/>
</dbReference>
<comment type="caution">
    <text evidence="6">The sequence shown here is derived from an EMBL/GenBank/DDBJ whole genome shotgun (WGS) entry which is preliminary data.</text>
</comment>
<feature type="compositionally biased region" description="Basic residues" evidence="4">
    <location>
        <begin position="1"/>
        <end position="13"/>
    </location>
</feature>
<keyword evidence="1 3" id="KW-0328">Glycosyltransferase</keyword>
<feature type="binding site" evidence="3">
    <location>
        <begin position="128"/>
        <end position="129"/>
    </location>
    <ligand>
        <name>phosphate</name>
        <dbReference type="ChEBI" id="CHEBI:43474"/>
    </ligand>
</feature>
<evidence type="ECO:0000256" key="4">
    <source>
        <dbReference type="SAM" id="MobiDB-lite"/>
    </source>
</evidence>
<dbReference type="NCBIfam" id="TIGR01694">
    <property type="entry name" value="MTAP"/>
    <property type="match status" value="1"/>
</dbReference>
<dbReference type="SUPFAM" id="SSF53167">
    <property type="entry name" value="Purine and uridine phosphorylases"/>
    <property type="match status" value="1"/>
</dbReference>